<dbReference type="Proteomes" id="UP000789508">
    <property type="component" value="Unassembled WGS sequence"/>
</dbReference>
<dbReference type="OrthoDB" id="194443at2759"/>
<organism evidence="8 9">
    <name type="scientific">Ambispora leptoticha</name>
    <dbReference type="NCBI Taxonomy" id="144679"/>
    <lineage>
        <taxon>Eukaryota</taxon>
        <taxon>Fungi</taxon>
        <taxon>Fungi incertae sedis</taxon>
        <taxon>Mucoromycota</taxon>
        <taxon>Glomeromycotina</taxon>
        <taxon>Glomeromycetes</taxon>
        <taxon>Archaeosporales</taxon>
        <taxon>Ambisporaceae</taxon>
        <taxon>Ambispora</taxon>
    </lineage>
</organism>
<comment type="catalytic activity">
    <reaction evidence="4">
        <text>a 5'-end (N(7)-methyl 5'-triphosphoguanosine)-ribonucleoside in snoRNA + S-adenosyl-L-methionine = a 5'-end (N(2),N(7)-dimethyl 5'-triphosphoguanosine)-ribonucleoside in snoRNA + S-adenosyl-L-homocysteine + H(+)</text>
        <dbReference type="Rhea" id="RHEA:78475"/>
        <dbReference type="Rhea" id="RHEA-COMP:19086"/>
        <dbReference type="Rhea" id="RHEA-COMP:19088"/>
        <dbReference type="ChEBI" id="CHEBI:15378"/>
        <dbReference type="ChEBI" id="CHEBI:57856"/>
        <dbReference type="ChEBI" id="CHEBI:59789"/>
        <dbReference type="ChEBI" id="CHEBI:156461"/>
        <dbReference type="ChEBI" id="CHEBI:172880"/>
    </reaction>
    <physiologicalReaction direction="left-to-right" evidence="4">
        <dbReference type="Rhea" id="RHEA:78476"/>
    </physiologicalReaction>
</comment>
<comment type="catalytic activity">
    <reaction evidence="5">
        <text>a 5'-end (N(2),N(7)-dimethyl 5'-triphosphoguanosine)-ribonucleoside in snRNA + S-adenosyl-L-methionine = a 5'-end (N(2),N(2),N(7)-trimethyl 5'-triphosphoguanosine)-ribonucleoside in snRNA + S-adenosyl-L-homocysteine + H(+)</text>
        <dbReference type="Rhea" id="RHEA:78479"/>
        <dbReference type="Rhea" id="RHEA-COMP:19087"/>
        <dbReference type="Rhea" id="RHEA-COMP:19089"/>
        <dbReference type="ChEBI" id="CHEBI:15378"/>
        <dbReference type="ChEBI" id="CHEBI:57856"/>
        <dbReference type="ChEBI" id="CHEBI:59789"/>
        <dbReference type="ChEBI" id="CHEBI:167623"/>
        <dbReference type="ChEBI" id="CHEBI:172880"/>
    </reaction>
    <physiologicalReaction direction="left-to-right" evidence="5">
        <dbReference type="Rhea" id="RHEA:78480"/>
    </physiologicalReaction>
</comment>
<dbReference type="Pfam" id="PF09445">
    <property type="entry name" value="Methyltransf_15"/>
    <property type="match status" value="1"/>
</dbReference>
<dbReference type="PANTHER" id="PTHR14741:SF32">
    <property type="entry name" value="TRIMETHYLGUANOSINE SYNTHASE"/>
    <property type="match status" value="1"/>
</dbReference>
<evidence type="ECO:0000256" key="2">
    <source>
        <dbReference type="ARBA" id="ARBA00025783"/>
    </source>
</evidence>
<dbReference type="PANTHER" id="PTHR14741">
    <property type="entry name" value="S-ADENOSYLMETHIONINE-DEPENDENT METHYLTRANSFERASE RELATED"/>
    <property type="match status" value="1"/>
</dbReference>
<reference evidence="8" key="1">
    <citation type="submission" date="2021-06" db="EMBL/GenBank/DDBJ databases">
        <authorList>
            <person name="Kallberg Y."/>
            <person name="Tangrot J."/>
            <person name="Rosling A."/>
        </authorList>
    </citation>
    <scope>NUCLEOTIDE SEQUENCE</scope>
    <source>
        <strain evidence="8">FL130A</strain>
    </source>
</reference>
<proteinExistence type="inferred from homology"/>
<dbReference type="InterPro" id="IPR029063">
    <property type="entry name" value="SAM-dependent_MTases_sf"/>
</dbReference>
<feature type="non-terminal residue" evidence="8">
    <location>
        <position position="1"/>
    </location>
</feature>
<gene>
    <name evidence="8" type="ORF">ALEPTO_LOCUS6258</name>
</gene>
<dbReference type="GO" id="GO:0005634">
    <property type="term" value="C:nucleus"/>
    <property type="evidence" value="ECO:0007669"/>
    <property type="project" value="TreeGrafter"/>
</dbReference>
<name>A0A9N9FUT6_9GLOM</name>
<comment type="catalytic activity">
    <reaction evidence="6">
        <text>a 5'-end (N(7)-methyl 5'-triphosphoguanosine)-ribonucleoside in snRNA + S-adenosyl-L-methionine = a 5'-end (N(2),N(7)-dimethyl 5'-triphosphoguanosine)-ribonucleoside in snRNA + S-adenosyl-L-homocysteine + H(+)</text>
        <dbReference type="Rhea" id="RHEA:78471"/>
        <dbReference type="Rhea" id="RHEA-COMP:19085"/>
        <dbReference type="Rhea" id="RHEA-COMP:19087"/>
        <dbReference type="ChEBI" id="CHEBI:15378"/>
        <dbReference type="ChEBI" id="CHEBI:57856"/>
        <dbReference type="ChEBI" id="CHEBI:59789"/>
        <dbReference type="ChEBI" id="CHEBI:156461"/>
        <dbReference type="ChEBI" id="CHEBI:172880"/>
    </reaction>
    <physiologicalReaction direction="left-to-right" evidence="6">
        <dbReference type="Rhea" id="RHEA:78472"/>
    </physiologicalReaction>
</comment>
<dbReference type="CDD" id="cd02440">
    <property type="entry name" value="AdoMet_MTases"/>
    <property type="match status" value="1"/>
</dbReference>
<dbReference type="InterPro" id="IPR019012">
    <property type="entry name" value="RNA_cap_Gua-N2-MeTrfase"/>
</dbReference>
<dbReference type="AlphaFoldDB" id="A0A9N9FUT6"/>
<evidence type="ECO:0000256" key="3">
    <source>
        <dbReference type="ARBA" id="ARBA00047418"/>
    </source>
</evidence>
<evidence type="ECO:0000313" key="9">
    <source>
        <dbReference type="Proteomes" id="UP000789508"/>
    </source>
</evidence>
<evidence type="ECO:0000256" key="6">
    <source>
        <dbReference type="ARBA" id="ARBA00049075"/>
    </source>
</evidence>
<keyword evidence="9" id="KW-1185">Reference proteome</keyword>
<accession>A0A9N9FUT6</accession>
<protein>
    <recommendedName>
        <fullName evidence="1">Trimethylguanosine synthase</fullName>
    </recommendedName>
    <alternativeName>
        <fullName evidence="7">Cap-specific guanine-N(2) methyltransferase</fullName>
    </alternativeName>
</protein>
<dbReference type="GO" id="GO:0071164">
    <property type="term" value="F:RNA cap trimethylguanosine synthase activity"/>
    <property type="evidence" value="ECO:0007669"/>
    <property type="project" value="TreeGrafter"/>
</dbReference>
<comment type="caution">
    <text evidence="8">The sequence shown here is derived from an EMBL/GenBank/DDBJ whole genome shotgun (WGS) entry which is preliminary data.</text>
</comment>
<comment type="catalytic activity">
    <reaction evidence="3">
        <text>a 5'-end (N(2),N(7)-dimethyl 5'-triphosphoguanosine)-ribonucleoside in snoRNA + S-adenosyl-L-methionine = a 5'-end (N(2),N(2),N(7)-trimethyl 5'-triphosphoguanosine)-ribonucleoside in snoRNA + S-adenosyl-L-homocysteine + H(+)</text>
        <dbReference type="Rhea" id="RHEA:78507"/>
        <dbReference type="Rhea" id="RHEA-COMP:19088"/>
        <dbReference type="Rhea" id="RHEA-COMP:19090"/>
        <dbReference type="ChEBI" id="CHEBI:15378"/>
        <dbReference type="ChEBI" id="CHEBI:57856"/>
        <dbReference type="ChEBI" id="CHEBI:59789"/>
        <dbReference type="ChEBI" id="CHEBI:167623"/>
        <dbReference type="ChEBI" id="CHEBI:172880"/>
    </reaction>
    <physiologicalReaction direction="left-to-right" evidence="3">
        <dbReference type="Rhea" id="RHEA:78508"/>
    </physiologicalReaction>
</comment>
<evidence type="ECO:0000256" key="7">
    <source>
        <dbReference type="ARBA" id="ARBA00049790"/>
    </source>
</evidence>
<dbReference type="EMBL" id="CAJVPS010002062">
    <property type="protein sequence ID" value="CAG8559016.1"/>
    <property type="molecule type" value="Genomic_DNA"/>
</dbReference>
<comment type="similarity">
    <text evidence="2">Belongs to the methyltransferase superfamily. Trimethylguanosine synthase family.</text>
</comment>
<evidence type="ECO:0000256" key="4">
    <source>
        <dbReference type="ARBA" id="ARBA00048740"/>
    </source>
</evidence>
<evidence type="ECO:0000313" key="8">
    <source>
        <dbReference type="EMBL" id="CAG8559016.1"/>
    </source>
</evidence>
<dbReference type="SUPFAM" id="SSF53335">
    <property type="entry name" value="S-adenosyl-L-methionine-dependent methyltransferases"/>
    <property type="match status" value="1"/>
</dbReference>
<evidence type="ECO:0000256" key="1">
    <source>
        <dbReference type="ARBA" id="ARBA00018517"/>
    </source>
</evidence>
<sequence>WYSVTPEDIAHHIAERCRCDVIIDAFCGVGGNMIHFAMTCNLVIAIDNDKTRLQCARNNAQIYGVEDRIEFIHGDYLKLIPKLKADVVFLSPPWGGPSYLNVEKYDIKTMMPVDGEKIFRESKKITNNIVYYLPRNVDMNQLGELAGPGNTCESQNIYVNDFLKTRAVFFGDLQNV</sequence>
<dbReference type="Gene3D" id="3.40.50.150">
    <property type="entry name" value="Vaccinia Virus protein VP39"/>
    <property type="match status" value="1"/>
</dbReference>
<evidence type="ECO:0000256" key="5">
    <source>
        <dbReference type="ARBA" id="ARBA00048763"/>
    </source>
</evidence>